<name>A0ABU7SPS8_9ACTN</name>
<keyword evidence="7" id="KW-1185">Reference proteome</keyword>
<protein>
    <submittedName>
        <fullName evidence="6">GPP34 family phosphoprotein</fullName>
    </submittedName>
</protein>
<dbReference type="InterPro" id="IPR008628">
    <property type="entry name" value="GPP34-like"/>
</dbReference>
<dbReference type="Pfam" id="PF05719">
    <property type="entry name" value="GPP34"/>
    <property type="match status" value="1"/>
</dbReference>
<evidence type="ECO:0000256" key="1">
    <source>
        <dbReference type="ARBA" id="ARBA00004255"/>
    </source>
</evidence>
<dbReference type="InterPro" id="IPR038261">
    <property type="entry name" value="GPP34-like_sf"/>
</dbReference>
<evidence type="ECO:0000313" key="6">
    <source>
        <dbReference type="EMBL" id="MEE6311537.1"/>
    </source>
</evidence>
<keyword evidence="4" id="KW-0472">Membrane</keyword>
<evidence type="ECO:0000256" key="4">
    <source>
        <dbReference type="ARBA" id="ARBA00023136"/>
    </source>
</evidence>
<dbReference type="Gene3D" id="1.10.3630.10">
    <property type="entry name" value="yeast vps74-n-term truncation variant domain like"/>
    <property type="match status" value="1"/>
</dbReference>
<comment type="caution">
    <text evidence="6">The sequence shown here is derived from an EMBL/GenBank/DDBJ whole genome shotgun (WGS) entry which is preliminary data.</text>
</comment>
<comment type="subcellular location">
    <subcellularLocation>
        <location evidence="1">Golgi apparatus membrane</location>
        <topology evidence="1">Peripheral membrane protein</topology>
        <orientation evidence="1">Cytoplasmic side</orientation>
    </subcellularLocation>
</comment>
<accession>A0ABU7SPS8</accession>
<dbReference type="EMBL" id="JAZGQL010000026">
    <property type="protein sequence ID" value="MEE6310373.1"/>
    <property type="molecule type" value="Genomic_DNA"/>
</dbReference>
<dbReference type="Proteomes" id="UP001339911">
    <property type="component" value="Unassembled WGS sequence"/>
</dbReference>
<keyword evidence="2" id="KW-0333">Golgi apparatus</keyword>
<evidence type="ECO:0000256" key="2">
    <source>
        <dbReference type="ARBA" id="ARBA00023034"/>
    </source>
</evidence>
<keyword evidence="3" id="KW-0446">Lipid-binding</keyword>
<sequence length="219" mass="23883">MADVSLAELIALLAYDNDGVARGTDANLDYGLAGALLMDLALAGRIDVVGKYVVVTNPEPTDVRLTDFALHHLQRDRRAREPRDWIIRFTKDVRAAVLSQLIDAGTLRPETDKVLKVVPRTRYPTQDGSEPPAKTEARQQIRSAATRSDRVDARTAALCGLVSALDWERHLLSDLPTMQVRNRFAEFRRSVWAANAVQRIIDDARTASAAAAAAAGAAG</sequence>
<gene>
    <name evidence="5" type="ORF">V1634_26390</name>
    <name evidence="6" type="ORF">V1634_32410</name>
</gene>
<evidence type="ECO:0000256" key="3">
    <source>
        <dbReference type="ARBA" id="ARBA00023121"/>
    </source>
</evidence>
<reference evidence="6 7" key="1">
    <citation type="submission" date="2024-01" db="EMBL/GenBank/DDBJ databases">
        <title>Genome insights into Plantactinospora veratri sp. nov.</title>
        <authorList>
            <person name="Wang L."/>
        </authorList>
    </citation>
    <scope>NUCLEOTIDE SEQUENCE [LARGE SCALE GENOMIC DNA]</scope>
    <source>
        <strain evidence="6 7">NEAU-FHS4</strain>
    </source>
</reference>
<evidence type="ECO:0000313" key="5">
    <source>
        <dbReference type="EMBL" id="MEE6310373.1"/>
    </source>
</evidence>
<organism evidence="6 7">
    <name type="scientific">Plantactinospora veratri</name>
    <dbReference type="NCBI Taxonomy" id="1436122"/>
    <lineage>
        <taxon>Bacteria</taxon>
        <taxon>Bacillati</taxon>
        <taxon>Actinomycetota</taxon>
        <taxon>Actinomycetes</taxon>
        <taxon>Micromonosporales</taxon>
        <taxon>Micromonosporaceae</taxon>
        <taxon>Plantactinospora</taxon>
    </lineage>
</organism>
<evidence type="ECO:0000313" key="7">
    <source>
        <dbReference type="Proteomes" id="UP001339911"/>
    </source>
</evidence>
<proteinExistence type="predicted"/>
<dbReference type="EMBL" id="JAZGQL010000035">
    <property type="protein sequence ID" value="MEE6311537.1"/>
    <property type="molecule type" value="Genomic_DNA"/>
</dbReference>
<dbReference type="RefSeq" id="WP_331210596.1">
    <property type="nucleotide sequence ID" value="NZ_JAZGQL010000026.1"/>
</dbReference>